<keyword evidence="1" id="KW-0812">Transmembrane</keyword>
<dbReference type="EMBL" id="CP000927">
    <property type="protein sequence ID" value="ABZ70374.1"/>
    <property type="molecule type" value="Genomic_DNA"/>
</dbReference>
<dbReference type="KEGG" id="cak:Caul_1244"/>
<dbReference type="AlphaFoldDB" id="B0SYP3"/>
<gene>
    <name evidence="2" type="ordered locus">Caul_1244</name>
</gene>
<accession>B0SYP3</accession>
<keyword evidence="1" id="KW-0472">Membrane</keyword>
<evidence type="ECO:0000256" key="1">
    <source>
        <dbReference type="SAM" id="Phobius"/>
    </source>
</evidence>
<evidence type="ECO:0000313" key="2">
    <source>
        <dbReference type="EMBL" id="ABZ70374.1"/>
    </source>
</evidence>
<dbReference type="HOGENOM" id="CLU_3150850_0_0_5"/>
<organism evidence="2">
    <name type="scientific">Caulobacter sp. (strain K31)</name>
    <dbReference type="NCBI Taxonomy" id="366602"/>
    <lineage>
        <taxon>Bacteria</taxon>
        <taxon>Pseudomonadati</taxon>
        <taxon>Pseudomonadota</taxon>
        <taxon>Alphaproteobacteria</taxon>
        <taxon>Caulobacterales</taxon>
        <taxon>Caulobacteraceae</taxon>
        <taxon>Caulobacter</taxon>
    </lineage>
</organism>
<protein>
    <submittedName>
        <fullName evidence="2">Uncharacterized protein</fullName>
    </submittedName>
</protein>
<proteinExistence type="predicted"/>
<feature type="transmembrane region" description="Helical" evidence="1">
    <location>
        <begin position="21"/>
        <end position="47"/>
    </location>
</feature>
<sequence>MTMVHEPRHQRGVCTPQGNALCFGVAIVGLVLAAVVLSWLFSLIGFFL</sequence>
<name>B0SYP3_CAUSK</name>
<keyword evidence="1" id="KW-1133">Transmembrane helix</keyword>
<reference evidence="2" key="1">
    <citation type="submission" date="2008-01" db="EMBL/GenBank/DDBJ databases">
        <title>Complete sequence of chromosome of Caulobacter sp. K31.</title>
        <authorList>
            <consortium name="US DOE Joint Genome Institute"/>
            <person name="Copeland A."/>
            <person name="Lucas S."/>
            <person name="Lapidus A."/>
            <person name="Barry K."/>
            <person name="Glavina del Rio T."/>
            <person name="Dalin E."/>
            <person name="Tice H."/>
            <person name="Pitluck S."/>
            <person name="Bruce D."/>
            <person name="Goodwin L."/>
            <person name="Thompson L.S."/>
            <person name="Brettin T."/>
            <person name="Detter J.C."/>
            <person name="Han C."/>
            <person name="Schmutz J."/>
            <person name="Larimer F."/>
            <person name="Land M."/>
            <person name="Hauser L."/>
            <person name="Kyrpides N."/>
            <person name="Kim E."/>
            <person name="Stephens C."/>
            <person name="Richardson P."/>
        </authorList>
    </citation>
    <scope>NUCLEOTIDE SEQUENCE [LARGE SCALE GENOMIC DNA]</scope>
    <source>
        <strain evidence="2">K31</strain>
    </source>
</reference>